<dbReference type="InterPro" id="IPR036597">
    <property type="entry name" value="Fido-like_dom_sf"/>
</dbReference>
<dbReference type="AlphaFoldDB" id="A0A3B1CL70"/>
<dbReference type="PROSITE" id="PS51459">
    <property type="entry name" value="FIDO"/>
    <property type="match status" value="1"/>
</dbReference>
<dbReference type="PANTHER" id="PTHR13504">
    <property type="entry name" value="FIDO DOMAIN-CONTAINING PROTEIN DDB_G0283145"/>
    <property type="match status" value="1"/>
</dbReference>
<dbReference type="Gene3D" id="1.10.3290.10">
    <property type="entry name" value="Fido-like domain"/>
    <property type="match status" value="1"/>
</dbReference>
<dbReference type="EMBL" id="UOGD01000146">
    <property type="protein sequence ID" value="VAX19615.1"/>
    <property type="molecule type" value="Genomic_DNA"/>
</dbReference>
<accession>A0A3B1CL70</accession>
<feature type="domain" description="Fido" evidence="1">
    <location>
        <begin position="59"/>
        <end position="198"/>
    </location>
</feature>
<dbReference type="PANTHER" id="PTHR13504:SF39">
    <property type="entry name" value="CELL FILAMENTATION PROTEIN"/>
    <property type="match status" value="1"/>
</dbReference>
<dbReference type="NCBIfam" id="TIGR02613">
    <property type="entry name" value="mob_myst_B"/>
    <property type="match status" value="1"/>
</dbReference>
<gene>
    <name evidence="2" type="ORF">MNBD_IGNAVI01-2090</name>
</gene>
<sequence length="198" mass="23001">MGLNLEYINGQTPLDEDEKEGLLIPTITTRGELNEFEQLNIDETNHWLLGKKFTSDKALTEKFVKELHKRMFGNVWKWAGEFRTTNKNIGVDKYLIGVELKMLLDNAKYWIENNTFPEDEIAVRFSHQIVKIHCFANGNGRHSRMIGDILIEKCFGKEPFSWGGKSLTDISETRTKYISALKEADENHYQKLIEFARN</sequence>
<organism evidence="2">
    <name type="scientific">hydrothermal vent metagenome</name>
    <dbReference type="NCBI Taxonomy" id="652676"/>
    <lineage>
        <taxon>unclassified sequences</taxon>
        <taxon>metagenomes</taxon>
        <taxon>ecological metagenomes</taxon>
    </lineage>
</organism>
<dbReference type="Pfam" id="PF02661">
    <property type="entry name" value="Fic"/>
    <property type="match status" value="1"/>
</dbReference>
<dbReference type="InterPro" id="IPR040198">
    <property type="entry name" value="Fido_containing"/>
</dbReference>
<protein>
    <submittedName>
        <fullName evidence="2">Filamentation induced by cAMP protein Fic</fullName>
    </submittedName>
</protein>
<evidence type="ECO:0000259" key="1">
    <source>
        <dbReference type="PROSITE" id="PS51459"/>
    </source>
</evidence>
<dbReference type="SUPFAM" id="SSF140931">
    <property type="entry name" value="Fic-like"/>
    <property type="match status" value="1"/>
</dbReference>
<dbReference type="InterPro" id="IPR013436">
    <property type="entry name" value="Mobile_mystery_prot_B"/>
</dbReference>
<dbReference type="InterPro" id="IPR003812">
    <property type="entry name" value="Fido"/>
</dbReference>
<name>A0A3B1CL70_9ZZZZ</name>
<evidence type="ECO:0000313" key="2">
    <source>
        <dbReference type="EMBL" id="VAX19615.1"/>
    </source>
</evidence>
<proteinExistence type="predicted"/>
<reference evidence="2" key="1">
    <citation type="submission" date="2018-06" db="EMBL/GenBank/DDBJ databases">
        <authorList>
            <person name="Zhirakovskaya E."/>
        </authorList>
    </citation>
    <scope>NUCLEOTIDE SEQUENCE</scope>
</reference>